<dbReference type="Proteomes" id="UP001277972">
    <property type="component" value="Unassembled WGS sequence"/>
</dbReference>
<gene>
    <name evidence="1" type="ORF">SH601_13500</name>
</gene>
<proteinExistence type="predicted"/>
<protein>
    <submittedName>
        <fullName evidence="1">Competence/damage-inducible protein A</fullName>
    </submittedName>
</protein>
<comment type="caution">
    <text evidence="1">The sequence shown here is derived from an EMBL/GenBank/DDBJ whole genome shotgun (WGS) entry which is preliminary data.</text>
</comment>
<evidence type="ECO:0000313" key="2">
    <source>
        <dbReference type="Proteomes" id="UP001277972"/>
    </source>
</evidence>
<keyword evidence="2" id="KW-1185">Reference proteome</keyword>
<accession>A0ACC6M7Q3</accession>
<dbReference type="EMBL" id="JAWZSR010000008">
    <property type="protein sequence ID" value="MDX8047004.1"/>
    <property type="molecule type" value="Genomic_DNA"/>
</dbReference>
<sequence length="415" mass="45987">MKDVKAEIISVGTELLLGQIVNTNAAWMSEQLADHGISVYYHTVAGDNFERLARIFQEAETRSDLVFVTGGLGPTEDDLTREAFQHISGLEIVEDQDTLNKVSAYFNNHKREMTPNNRKQAHVFDGANVLRNSVGMAPGMLVEHNNTIWIFMPGVPNEMKAIMSEEVLPTLHELLDLNMVIKSRMLRFIGIGEAQLEHELQQLISEQTNPTIAPLAGVGEVALRLTAKADTSVLAEQLIDQLEEQIKEKVGRYLYGYDERNVEQLVFDLLKQHQLTIASAESLTGGAFASKMVGENGASQVFNGAAVVYQPTSKVNALGISEELIDKHGTVSKQCAEAMALNVKQTYQSKLGISFTGVAGPNSIENQPVGTVFITICDEQDQFQTERFQFSGDRQIIRNRAVKKGFELLYTKLNK</sequence>
<reference evidence="1" key="1">
    <citation type="submission" date="2023-11" db="EMBL/GenBank/DDBJ databases">
        <title>Gracilibacillus pellucida a moderately halophilic bacterium isolated from saline soil in Xinjiang province.</title>
        <authorList>
            <person name="Zhang Z."/>
            <person name="Tan F."/>
            <person name="Wang Y."/>
            <person name="Xia M."/>
        </authorList>
    </citation>
    <scope>NUCLEOTIDE SEQUENCE</scope>
    <source>
        <strain evidence="1">S3-1-1</strain>
    </source>
</reference>
<evidence type="ECO:0000313" key="1">
    <source>
        <dbReference type="EMBL" id="MDX8047004.1"/>
    </source>
</evidence>
<organism evidence="1 2">
    <name type="scientific">Gracilibacillus pellucidus</name>
    <dbReference type="NCBI Taxonomy" id="3095368"/>
    <lineage>
        <taxon>Bacteria</taxon>
        <taxon>Bacillati</taxon>
        <taxon>Bacillota</taxon>
        <taxon>Bacilli</taxon>
        <taxon>Bacillales</taxon>
        <taxon>Bacillaceae</taxon>
        <taxon>Gracilibacillus</taxon>
    </lineage>
</organism>
<name>A0ACC6M7Q3_9BACI</name>